<dbReference type="InterPro" id="IPR000792">
    <property type="entry name" value="Tscrpt_reg_LuxR_C"/>
</dbReference>
<dbReference type="PROSITE" id="PS00622">
    <property type="entry name" value="HTH_LUXR_1"/>
    <property type="match status" value="1"/>
</dbReference>
<dbReference type="AlphaFoldDB" id="A0A7K3WPJ7"/>
<evidence type="ECO:0000313" key="6">
    <source>
        <dbReference type="Proteomes" id="UP000486602"/>
    </source>
</evidence>
<evidence type="ECO:0000256" key="2">
    <source>
        <dbReference type="ARBA" id="ARBA00023125"/>
    </source>
</evidence>
<keyword evidence="3" id="KW-0804">Transcription</keyword>
<gene>
    <name evidence="5" type="ORF">G3O08_08710</name>
</gene>
<dbReference type="InterPro" id="IPR016032">
    <property type="entry name" value="Sig_transdc_resp-reg_C-effctor"/>
</dbReference>
<dbReference type="Gene3D" id="1.10.10.10">
    <property type="entry name" value="Winged helix-like DNA-binding domain superfamily/Winged helix DNA-binding domain"/>
    <property type="match status" value="1"/>
</dbReference>
<evidence type="ECO:0000256" key="3">
    <source>
        <dbReference type="ARBA" id="ARBA00023163"/>
    </source>
</evidence>
<dbReference type="CDD" id="cd06170">
    <property type="entry name" value="LuxR_C_like"/>
    <property type="match status" value="1"/>
</dbReference>
<dbReference type="PROSITE" id="PS50043">
    <property type="entry name" value="HTH_LUXR_2"/>
    <property type="match status" value="1"/>
</dbReference>
<name>A0A7K3WPJ7_9FLAO</name>
<evidence type="ECO:0000259" key="4">
    <source>
        <dbReference type="PROSITE" id="PS50043"/>
    </source>
</evidence>
<proteinExistence type="predicted"/>
<keyword evidence="2" id="KW-0238">DNA-binding</keyword>
<comment type="caution">
    <text evidence="5">The sequence shown here is derived from an EMBL/GenBank/DDBJ whole genome shotgun (WGS) entry which is preliminary data.</text>
</comment>
<dbReference type="EMBL" id="JAAGVY010000012">
    <property type="protein sequence ID" value="NEN23580.1"/>
    <property type="molecule type" value="Genomic_DNA"/>
</dbReference>
<dbReference type="Pfam" id="PF00196">
    <property type="entry name" value="GerE"/>
    <property type="match status" value="1"/>
</dbReference>
<dbReference type="PANTHER" id="PTHR44688">
    <property type="entry name" value="DNA-BINDING TRANSCRIPTIONAL ACTIVATOR DEVR_DOSR"/>
    <property type="match status" value="1"/>
</dbReference>
<dbReference type="SUPFAM" id="SSF46894">
    <property type="entry name" value="C-terminal effector domain of the bipartite response regulators"/>
    <property type="match status" value="1"/>
</dbReference>
<keyword evidence="1" id="KW-0805">Transcription regulation</keyword>
<organism evidence="5 6">
    <name type="scientific">Cryomorpha ignava</name>
    <dbReference type="NCBI Taxonomy" id="101383"/>
    <lineage>
        <taxon>Bacteria</taxon>
        <taxon>Pseudomonadati</taxon>
        <taxon>Bacteroidota</taxon>
        <taxon>Flavobacteriia</taxon>
        <taxon>Flavobacteriales</taxon>
        <taxon>Cryomorphaceae</taxon>
        <taxon>Cryomorpha</taxon>
    </lineage>
</organism>
<protein>
    <submittedName>
        <fullName evidence="5">Helix-turn-helix transcriptional regulator</fullName>
    </submittedName>
</protein>
<dbReference type="GO" id="GO:0003677">
    <property type="term" value="F:DNA binding"/>
    <property type="evidence" value="ECO:0007669"/>
    <property type="project" value="UniProtKB-KW"/>
</dbReference>
<dbReference type="PRINTS" id="PR00038">
    <property type="entry name" value="HTHLUXR"/>
</dbReference>
<dbReference type="SMART" id="SM00421">
    <property type="entry name" value="HTH_LUXR"/>
    <property type="match status" value="1"/>
</dbReference>
<accession>A0A7K3WPJ7</accession>
<reference evidence="5 6" key="1">
    <citation type="submission" date="2020-02" db="EMBL/GenBank/DDBJ databases">
        <title>Out from the shadows clarifying the taxonomy of the family Cryomorphaceae and related taxa by utilizing the GTDB taxonomic framework.</title>
        <authorList>
            <person name="Bowman J.P."/>
        </authorList>
    </citation>
    <scope>NUCLEOTIDE SEQUENCE [LARGE SCALE GENOMIC DNA]</scope>
    <source>
        <strain evidence="5 6">QSSC 1-22</strain>
    </source>
</reference>
<dbReference type="InterPro" id="IPR036388">
    <property type="entry name" value="WH-like_DNA-bd_sf"/>
</dbReference>
<keyword evidence="6" id="KW-1185">Reference proteome</keyword>
<feature type="domain" description="HTH luxR-type" evidence="4">
    <location>
        <begin position="65"/>
        <end position="129"/>
    </location>
</feature>
<evidence type="ECO:0000256" key="1">
    <source>
        <dbReference type="ARBA" id="ARBA00023015"/>
    </source>
</evidence>
<dbReference type="PANTHER" id="PTHR44688:SF16">
    <property type="entry name" value="DNA-BINDING TRANSCRIPTIONAL ACTIVATOR DEVR_DOSR"/>
    <property type="match status" value="1"/>
</dbReference>
<evidence type="ECO:0000313" key="5">
    <source>
        <dbReference type="EMBL" id="NEN23580.1"/>
    </source>
</evidence>
<dbReference type="Proteomes" id="UP000486602">
    <property type="component" value="Unassembled WGS sequence"/>
</dbReference>
<dbReference type="RefSeq" id="WP_163284950.1">
    <property type="nucleotide sequence ID" value="NZ_JAAGVY010000012.1"/>
</dbReference>
<sequence length="133" mass="15660">MDDFKPNIKLELVTLWSDTEARPIKVIKLIVNRELNERSEVHFFELDKLIQSAKSDQNGNEINFESLFHNLTKREQEILISVAKGATSIEISEELYISVNTVKNHRRNIKTKLNLIDTIEYSKFLRWVFLNIK</sequence>
<dbReference type="GO" id="GO:0006355">
    <property type="term" value="P:regulation of DNA-templated transcription"/>
    <property type="evidence" value="ECO:0007669"/>
    <property type="project" value="InterPro"/>
</dbReference>